<comment type="caution">
    <text evidence="1">The sequence shown here is derived from an EMBL/GenBank/DDBJ whole genome shotgun (WGS) entry which is preliminary data.</text>
</comment>
<evidence type="ECO:0000313" key="2">
    <source>
        <dbReference type="Proteomes" id="UP000593576"/>
    </source>
</evidence>
<keyword evidence="2" id="KW-1185">Reference proteome</keyword>
<proteinExistence type="predicted"/>
<name>A0A7J9LET5_GOSSC</name>
<sequence>MLLELETELSFSILCVMHVKSSYAERQLVPLRCLTSKMCNAEMLRKTSSPKDKFLFGQREQIRSPFPGK</sequence>
<accession>A0A7J9LET5</accession>
<organism evidence="1 2">
    <name type="scientific">Gossypium schwendimanii</name>
    <name type="common">Cotton</name>
    <dbReference type="NCBI Taxonomy" id="34291"/>
    <lineage>
        <taxon>Eukaryota</taxon>
        <taxon>Viridiplantae</taxon>
        <taxon>Streptophyta</taxon>
        <taxon>Embryophyta</taxon>
        <taxon>Tracheophyta</taxon>
        <taxon>Spermatophyta</taxon>
        <taxon>Magnoliopsida</taxon>
        <taxon>eudicotyledons</taxon>
        <taxon>Gunneridae</taxon>
        <taxon>Pentapetalae</taxon>
        <taxon>rosids</taxon>
        <taxon>malvids</taxon>
        <taxon>Malvales</taxon>
        <taxon>Malvaceae</taxon>
        <taxon>Malvoideae</taxon>
        <taxon>Gossypium</taxon>
    </lineage>
</organism>
<dbReference type="Proteomes" id="UP000593576">
    <property type="component" value="Unassembled WGS sequence"/>
</dbReference>
<evidence type="ECO:0000313" key="1">
    <source>
        <dbReference type="EMBL" id="MBA0857181.1"/>
    </source>
</evidence>
<protein>
    <submittedName>
        <fullName evidence="1">Uncharacterized protein</fullName>
    </submittedName>
</protein>
<reference evidence="1 2" key="1">
    <citation type="journal article" date="2019" name="Genome Biol. Evol.">
        <title>Insights into the evolution of the New World diploid cottons (Gossypium, subgenus Houzingenia) based on genome sequencing.</title>
        <authorList>
            <person name="Grover C.E."/>
            <person name="Arick M.A. 2nd"/>
            <person name="Thrash A."/>
            <person name="Conover J.L."/>
            <person name="Sanders W.S."/>
            <person name="Peterson D.G."/>
            <person name="Frelichowski J.E."/>
            <person name="Scheffler J.A."/>
            <person name="Scheffler B.E."/>
            <person name="Wendel J.F."/>
        </authorList>
    </citation>
    <scope>NUCLEOTIDE SEQUENCE [LARGE SCALE GENOMIC DNA]</scope>
    <source>
        <strain evidence="1">1</strain>
        <tissue evidence="1">Leaf</tissue>
    </source>
</reference>
<dbReference type="EMBL" id="JABFAF010000006">
    <property type="protein sequence ID" value="MBA0857181.1"/>
    <property type="molecule type" value="Genomic_DNA"/>
</dbReference>
<gene>
    <name evidence="1" type="ORF">Goshw_008713</name>
</gene>
<dbReference type="AlphaFoldDB" id="A0A7J9LET5"/>